<sequence length="515" mass="58631">MDSFYGAPRQPPPLPTINPIQRIPLVPEVSIIDNSAFPASRKTFDFNSATRPNSDSFIHMKKHVRFKNHHNEPTLGKENLPQTLKAVPDLNGKTFKQIYMANVPDRHLDLSIFESPKHNLVEPPRQNTETNNWQLSKQCDSFVNVTPTTCNPQFNDLTLKSIENTTSNTNWRPRDQNLFTTSSDRVNLTQTHRNKTQHCTEICTQTEPQNYDKCTDIATPSDEPTLKDLYRLIQQQNEQIMNLQHQVNSLKTSQQPEVDDTIPRPFLKDLNSPSKKSLFSFGVKATSVEFSFRAPHKLRKNEFVEPKIQEIEECDNSTSNQSNSLHLNESFEVKSGYVSNVQSIAIEMGDYQNSDEEGEGEEGEIQLSLCNDIMNQVTNVLKNAQKYSECGQAPVNNFGQTLHNNLSPIQEASEVTRNTDIDVENCTESEVSYAVQQLLMKYLPSEKLPNVSNKPKLPTLKLKPSNKEMSFATLQYLKKYNLIDNTKNVDQAKKLPVADPKILNLTALKMQRKHL</sequence>
<gene>
    <name evidence="2" type="ORF">Zmor_028206</name>
</gene>
<organism evidence="2 3">
    <name type="scientific">Zophobas morio</name>
    <dbReference type="NCBI Taxonomy" id="2755281"/>
    <lineage>
        <taxon>Eukaryota</taxon>
        <taxon>Metazoa</taxon>
        <taxon>Ecdysozoa</taxon>
        <taxon>Arthropoda</taxon>
        <taxon>Hexapoda</taxon>
        <taxon>Insecta</taxon>
        <taxon>Pterygota</taxon>
        <taxon>Neoptera</taxon>
        <taxon>Endopterygota</taxon>
        <taxon>Coleoptera</taxon>
        <taxon>Polyphaga</taxon>
        <taxon>Cucujiformia</taxon>
        <taxon>Tenebrionidae</taxon>
        <taxon>Zophobas</taxon>
    </lineage>
</organism>
<proteinExistence type="predicted"/>
<name>A0AA38M3T2_9CUCU</name>
<dbReference type="Proteomes" id="UP001168821">
    <property type="component" value="Unassembled WGS sequence"/>
</dbReference>
<dbReference type="EMBL" id="JALNTZ010000009">
    <property type="protein sequence ID" value="KAJ3641724.1"/>
    <property type="molecule type" value="Genomic_DNA"/>
</dbReference>
<dbReference type="AlphaFoldDB" id="A0AA38M3T2"/>
<evidence type="ECO:0000313" key="2">
    <source>
        <dbReference type="EMBL" id="KAJ3641724.1"/>
    </source>
</evidence>
<evidence type="ECO:0000313" key="3">
    <source>
        <dbReference type="Proteomes" id="UP001168821"/>
    </source>
</evidence>
<keyword evidence="3" id="KW-1185">Reference proteome</keyword>
<protein>
    <submittedName>
        <fullName evidence="2">Uncharacterized protein</fullName>
    </submittedName>
</protein>
<reference evidence="2" key="1">
    <citation type="journal article" date="2023" name="G3 (Bethesda)">
        <title>Whole genome assemblies of Zophobas morio and Tenebrio molitor.</title>
        <authorList>
            <person name="Kaur S."/>
            <person name="Stinson S.A."/>
            <person name="diCenzo G.C."/>
        </authorList>
    </citation>
    <scope>NUCLEOTIDE SEQUENCE</scope>
    <source>
        <strain evidence="2">QUZm001</strain>
    </source>
</reference>
<keyword evidence="1" id="KW-0175">Coiled coil</keyword>
<feature type="coiled-coil region" evidence="1">
    <location>
        <begin position="226"/>
        <end position="253"/>
    </location>
</feature>
<accession>A0AA38M3T2</accession>
<evidence type="ECO:0000256" key="1">
    <source>
        <dbReference type="SAM" id="Coils"/>
    </source>
</evidence>
<comment type="caution">
    <text evidence="2">The sequence shown here is derived from an EMBL/GenBank/DDBJ whole genome shotgun (WGS) entry which is preliminary data.</text>
</comment>